<dbReference type="EMBL" id="ML120361">
    <property type="protein sequence ID" value="RPB03781.1"/>
    <property type="molecule type" value="Genomic_DNA"/>
</dbReference>
<organism evidence="2 3">
    <name type="scientific">Choiromyces venosus 120613-1</name>
    <dbReference type="NCBI Taxonomy" id="1336337"/>
    <lineage>
        <taxon>Eukaryota</taxon>
        <taxon>Fungi</taxon>
        <taxon>Dikarya</taxon>
        <taxon>Ascomycota</taxon>
        <taxon>Pezizomycotina</taxon>
        <taxon>Pezizomycetes</taxon>
        <taxon>Pezizales</taxon>
        <taxon>Tuberaceae</taxon>
        <taxon>Choiromyces</taxon>
    </lineage>
</organism>
<evidence type="ECO:0000256" key="1">
    <source>
        <dbReference type="SAM" id="MobiDB-lite"/>
    </source>
</evidence>
<reference evidence="2 3" key="1">
    <citation type="journal article" date="2018" name="Nat. Ecol. Evol.">
        <title>Pezizomycetes genomes reveal the molecular basis of ectomycorrhizal truffle lifestyle.</title>
        <authorList>
            <person name="Murat C."/>
            <person name="Payen T."/>
            <person name="Noel B."/>
            <person name="Kuo A."/>
            <person name="Morin E."/>
            <person name="Chen J."/>
            <person name="Kohler A."/>
            <person name="Krizsan K."/>
            <person name="Balestrini R."/>
            <person name="Da Silva C."/>
            <person name="Montanini B."/>
            <person name="Hainaut M."/>
            <person name="Levati E."/>
            <person name="Barry K.W."/>
            <person name="Belfiori B."/>
            <person name="Cichocki N."/>
            <person name="Clum A."/>
            <person name="Dockter R.B."/>
            <person name="Fauchery L."/>
            <person name="Guy J."/>
            <person name="Iotti M."/>
            <person name="Le Tacon F."/>
            <person name="Lindquist E.A."/>
            <person name="Lipzen A."/>
            <person name="Malagnac F."/>
            <person name="Mello A."/>
            <person name="Molinier V."/>
            <person name="Miyauchi S."/>
            <person name="Poulain J."/>
            <person name="Riccioni C."/>
            <person name="Rubini A."/>
            <person name="Sitrit Y."/>
            <person name="Splivallo R."/>
            <person name="Traeger S."/>
            <person name="Wang M."/>
            <person name="Zifcakova L."/>
            <person name="Wipf D."/>
            <person name="Zambonelli A."/>
            <person name="Paolocci F."/>
            <person name="Nowrousian M."/>
            <person name="Ottonello S."/>
            <person name="Baldrian P."/>
            <person name="Spatafora J.W."/>
            <person name="Henrissat B."/>
            <person name="Nagy L.G."/>
            <person name="Aury J.M."/>
            <person name="Wincker P."/>
            <person name="Grigoriev I.V."/>
            <person name="Bonfante P."/>
            <person name="Martin F.M."/>
        </authorList>
    </citation>
    <scope>NUCLEOTIDE SEQUENCE [LARGE SCALE GENOMIC DNA]</scope>
    <source>
        <strain evidence="2 3">120613-1</strain>
    </source>
</reference>
<accession>A0A3N4K5R5</accession>
<feature type="compositionally biased region" description="Polar residues" evidence="1">
    <location>
        <begin position="58"/>
        <end position="73"/>
    </location>
</feature>
<dbReference type="AlphaFoldDB" id="A0A3N4K5R5"/>
<sequence length="73" mass="8190">MAHLNPHLQLLPTRHIPLLHTTPNPIKHPIHRICTPTPTRNIPPTNPLLHKEPMHSPPSANIPLQTPQLNPQA</sequence>
<protein>
    <submittedName>
        <fullName evidence="2">Uncharacterized protein</fullName>
    </submittedName>
</protein>
<evidence type="ECO:0000313" key="2">
    <source>
        <dbReference type="EMBL" id="RPB03781.1"/>
    </source>
</evidence>
<keyword evidence="3" id="KW-1185">Reference proteome</keyword>
<feature type="region of interest" description="Disordered" evidence="1">
    <location>
        <begin position="29"/>
        <end position="73"/>
    </location>
</feature>
<name>A0A3N4K5R5_9PEZI</name>
<proteinExistence type="predicted"/>
<feature type="compositionally biased region" description="Low complexity" evidence="1">
    <location>
        <begin position="32"/>
        <end position="43"/>
    </location>
</feature>
<evidence type="ECO:0000313" key="3">
    <source>
        <dbReference type="Proteomes" id="UP000276215"/>
    </source>
</evidence>
<dbReference type="Proteomes" id="UP000276215">
    <property type="component" value="Unassembled WGS sequence"/>
</dbReference>
<gene>
    <name evidence="2" type="ORF">L873DRAFT_1800288</name>
</gene>